<reference evidence="2" key="1">
    <citation type="submission" date="2020-03" db="EMBL/GenBank/DDBJ databases">
        <title>The deep terrestrial virosphere.</title>
        <authorList>
            <person name="Holmfeldt K."/>
            <person name="Nilsson E."/>
            <person name="Simone D."/>
            <person name="Lopez-Fernandez M."/>
            <person name="Wu X."/>
            <person name="de Brujin I."/>
            <person name="Lundin D."/>
            <person name="Andersson A."/>
            <person name="Bertilsson S."/>
            <person name="Dopson M."/>
        </authorList>
    </citation>
    <scope>NUCLEOTIDE SEQUENCE</scope>
    <source>
        <strain evidence="1">MM415A02830</strain>
        <strain evidence="2">MM415B03058</strain>
    </source>
</reference>
<dbReference type="EMBL" id="MT142678">
    <property type="protein sequence ID" value="QJA87044.1"/>
    <property type="molecule type" value="Genomic_DNA"/>
</dbReference>
<evidence type="ECO:0000313" key="1">
    <source>
        <dbReference type="EMBL" id="QJA72241.1"/>
    </source>
</evidence>
<dbReference type="AlphaFoldDB" id="A0A6M3L065"/>
<evidence type="ECO:0000313" key="2">
    <source>
        <dbReference type="EMBL" id="QJA87044.1"/>
    </source>
</evidence>
<organism evidence="2">
    <name type="scientific">viral metagenome</name>
    <dbReference type="NCBI Taxonomy" id="1070528"/>
    <lineage>
        <taxon>unclassified sequences</taxon>
        <taxon>metagenomes</taxon>
        <taxon>organismal metagenomes</taxon>
    </lineage>
</organism>
<dbReference type="EMBL" id="MT141935">
    <property type="protein sequence ID" value="QJA72241.1"/>
    <property type="molecule type" value="Genomic_DNA"/>
</dbReference>
<accession>A0A6M3L065</accession>
<protein>
    <submittedName>
        <fullName evidence="2">Uncharacterized protein</fullName>
    </submittedName>
</protein>
<sequence>MAEMVWCNSCSTVVWAYDHQPHMDLRGVINMMGLPCPNCHRTHCFDGWGTNDIEKFTEGYPDKEIFDGWSAMKYVAKIHNLEWKPSPDNRWLIGAHEGLRLSVERWKVEHELASNPLTKAKLEGKIEAYSWLLGE</sequence>
<name>A0A6M3L065_9ZZZZ</name>
<gene>
    <name evidence="1" type="ORF">MM415A02830_0009</name>
    <name evidence="2" type="ORF">MM415B03058_0012</name>
</gene>
<proteinExistence type="predicted"/>